<dbReference type="AlphaFoldDB" id="A0A0K1YAT1"/>
<protein>
    <submittedName>
        <fullName evidence="2">Uncharacterized protein</fullName>
    </submittedName>
</protein>
<feature type="transmembrane region" description="Helical" evidence="1">
    <location>
        <begin position="85"/>
        <end position="103"/>
    </location>
</feature>
<keyword evidence="1" id="KW-0812">Transmembrane</keyword>
<feature type="transmembrane region" description="Helical" evidence="1">
    <location>
        <begin position="58"/>
        <end position="79"/>
    </location>
</feature>
<organism evidence="2">
    <name type="scientific">uncultured haloarchaeon</name>
    <dbReference type="NCBI Taxonomy" id="160804"/>
    <lineage>
        <taxon>Archaea</taxon>
        <taxon>Methanobacteriati</taxon>
        <taxon>Methanobacteriota</taxon>
        <taxon>Stenosarchaea group</taxon>
        <taxon>Halobacteria</taxon>
        <taxon>Halobacteriales</taxon>
        <taxon>Halobacteriaceae</taxon>
        <taxon>environmental samples</taxon>
    </lineage>
</organism>
<feature type="transmembrane region" description="Helical" evidence="1">
    <location>
        <begin position="110"/>
        <end position="129"/>
    </location>
</feature>
<evidence type="ECO:0000313" key="2">
    <source>
        <dbReference type="EMBL" id="AKY04201.1"/>
    </source>
</evidence>
<name>A0A0K1YAT1_9EURY</name>
<feature type="transmembrane region" description="Helical" evidence="1">
    <location>
        <begin position="20"/>
        <end position="42"/>
    </location>
</feature>
<evidence type="ECO:0000256" key="1">
    <source>
        <dbReference type="SAM" id="Phobius"/>
    </source>
</evidence>
<dbReference type="InterPro" id="IPR055898">
    <property type="entry name" value="DUF7475"/>
</dbReference>
<dbReference type="Pfam" id="PF24287">
    <property type="entry name" value="DUF7475"/>
    <property type="match status" value="1"/>
</dbReference>
<sequence>MSTTQRDSSTTFSLPTNSVGYVAIVAAVVTGTLHLVLGIVFLSQGGISSITAILTQRLPVLFILNGIGFLGGIGVYLSQYWRRELHLIAAGYAGATIVAFFIFNGGFSPVVAISKIAEITFIISVLYLYTTE</sequence>
<dbReference type="EMBL" id="KT322173">
    <property type="protein sequence ID" value="AKY04201.1"/>
    <property type="molecule type" value="Genomic_DNA"/>
</dbReference>
<proteinExistence type="predicted"/>
<keyword evidence="1" id="KW-1133">Transmembrane helix</keyword>
<accession>A0A0K1YAT1</accession>
<reference evidence="2" key="1">
    <citation type="journal article" date="2015" name="BMC Genomics">
        <title>Diversity of the cell-wall associated genomic island of the archaeon Haloquadratum walsbyi.</title>
        <authorList>
            <person name="Martin-Cuadrado A.B."/>
            <person name="Pasic L."/>
            <person name="Rodriguez-Valera F."/>
        </authorList>
    </citation>
    <scope>NUCLEOTIDE SEQUENCE</scope>
</reference>
<keyword evidence="1" id="KW-0472">Membrane</keyword>